<dbReference type="InterPro" id="IPR001356">
    <property type="entry name" value="HD"/>
</dbReference>
<dbReference type="RefSeq" id="XP_041167928.1">
    <property type="nucleotide sequence ID" value="XM_041310477.1"/>
</dbReference>
<dbReference type="Gene3D" id="1.10.10.60">
    <property type="entry name" value="Homeodomain-like"/>
    <property type="match status" value="1"/>
</dbReference>
<reference evidence="9" key="1">
    <citation type="journal article" date="2020" name="New Phytol.">
        <title>Comparative genomics reveals dynamic genome evolution in host specialist ectomycorrhizal fungi.</title>
        <authorList>
            <person name="Lofgren L.A."/>
            <person name="Nguyen N.H."/>
            <person name="Vilgalys R."/>
            <person name="Ruytinx J."/>
            <person name="Liao H.L."/>
            <person name="Branco S."/>
            <person name="Kuo A."/>
            <person name="LaButti K."/>
            <person name="Lipzen A."/>
            <person name="Andreopoulos W."/>
            <person name="Pangilinan J."/>
            <person name="Riley R."/>
            <person name="Hundley H."/>
            <person name="Na H."/>
            <person name="Barry K."/>
            <person name="Grigoriev I.V."/>
            <person name="Stajich J.E."/>
            <person name="Kennedy P.G."/>
        </authorList>
    </citation>
    <scope>NUCLEOTIDE SEQUENCE</scope>
    <source>
        <strain evidence="9">S12</strain>
    </source>
</reference>
<dbReference type="PANTHER" id="PTHR24208">
    <property type="entry name" value="LIM/HOMEOBOX PROTEIN LHX"/>
    <property type="match status" value="1"/>
</dbReference>
<evidence type="ECO:0000256" key="5">
    <source>
        <dbReference type="PROSITE-ProRule" id="PRU00108"/>
    </source>
</evidence>
<dbReference type="SUPFAM" id="SSF46689">
    <property type="entry name" value="Homeodomain-like"/>
    <property type="match status" value="1"/>
</dbReference>
<keyword evidence="4 5" id="KW-0539">Nucleus</keyword>
<dbReference type="GO" id="GO:0000981">
    <property type="term" value="F:DNA-binding transcription factor activity, RNA polymerase II-specific"/>
    <property type="evidence" value="ECO:0007669"/>
    <property type="project" value="InterPro"/>
</dbReference>
<dbReference type="AlphaFoldDB" id="A0A9P7E438"/>
<evidence type="ECO:0000256" key="7">
    <source>
        <dbReference type="SAM" id="MobiDB-lite"/>
    </source>
</evidence>
<dbReference type="InterPro" id="IPR050453">
    <property type="entry name" value="LIM_Homeobox_TF"/>
</dbReference>
<feature type="domain" description="Homeobox" evidence="8">
    <location>
        <begin position="68"/>
        <end position="128"/>
    </location>
</feature>
<feature type="DNA-binding region" description="Homeobox" evidence="5">
    <location>
        <begin position="70"/>
        <end position="129"/>
    </location>
</feature>
<dbReference type="PANTHER" id="PTHR24208:SF128">
    <property type="entry name" value="LIM3, ISOFORM G"/>
    <property type="match status" value="1"/>
</dbReference>
<dbReference type="InterPro" id="IPR009057">
    <property type="entry name" value="Homeodomain-like_sf"/>
</dbReference>
<keyword evidence="3 5" id="KW-0371">Homeobox</keyword>
<gene>
    <name evidence="9" type="ORF">HD556DRAFT_39290</name>
</gene>
<evidence type="ECO:0000256" key="4">
    <source>
        <dbReference type="ARBA" id="ARBA00023242"/>
    </source>
</evidence>
<keyword evidence="2 5" id="KW-0238">DNA-binding</keyword>
<evidence type="ECO:0000256" key="3">
    <source>
        <dbReference type="ARBA" id="ARBA00023155"/>
    </source>
</evidence>
<dbReference type="SMART" id="SM00389">
    <property type="entry name" value="HOX"/>
    <property type="match status" value="1"/>
</dbReference>
<evidence type="ECO:0000256" key="6">
    <source>
        <dbReference type="RuleBase" id="RU000682"/>
    </source>
</evidence>
<name>A0A9P7E438_9AGAM</name>
<comment type="caution">
    <text evidence="9">The sequence shown here is derived from an EMBL/GenBank/DDBJ whole genome shotgun (WGS) entry which is preliminary data.</text>
</comment>
<organism evidence="9 10">
    <name type="scientific">Suillus plorans</name>
    <dbReference type="NCBI Taxonomy" id="116603"/>
    <lineage>
        <taxon>Eukaryota</taxon>
        <taxon>Fungi</taxon>
        <taxon>Dikarya</taxon>
        <taxon>Basidiomycota</taxon>
        <taxon>Agaricomycotina</taxon>
        <taxon>Agaricomycetes</taxon>
        <taxon>Agaricomycetidae</taxon>
        <taxon>Boletales</taxon>
        <taxon>Suillineae</taxon>
        <taxon>Suillaceae</taxon>
        <taxon>Suillus</taxon>
    </lineage>
</organism>
<comment type="subcellular location">
    <subcellularLocation>
        <location evidence="1 5 6">Nucleus</location>
    </subcellularLocation>
</comment>
<dbReference type="CDD" id="cd00086">
    <property type="entry name" value="homeodomain"/>
    <property type="match status" value="1"/>
</dbReference>
<dbReference type="Proteomes" id="UP000719766">
    <property type="component" value="Unassembled WGS sequence"/>
</dbReference>
<dbReference type="PROSITE" id="PS00027">
    <property type="entry name" value="HOMEOBOX_1"/>
    <property type="match status" value="1"/>
</dbReference>
<protein>
    <recommendedName>
        <fullName evidence="8">Homeobox domain-containing protein</fullName>
    </recommendedName>
</protein>
<dbReference type="GeneID" id="64604241"/>
<evidence type="ECO:0000313" key="10">
    <source>
        <dbReference type="Proteomes" id="UP000719766"/>
    </source>
</evidence>
<dbReference type="GO" id="GO:0000977">
    <property type="term" value="F:RNA polymerase II transcription regulatory region sequence-specific DNA binding"/>
    <property type="evidence" value="ECO:0007669"/>
    <property type="project" value="TreeGrafter"/>
</dbReference>
<evidence type="ECO:0000256" key="1">
    <source>
        <dbReference type="ARBA" id="ARBA00004123"/>
    </source>
</evidence>
<feature type="region of interest" description="Disordered" evidence="7">
    <location>
        <begin position="139"/>
        <end position="171"/>
    </location>
</feature>
<sequence>MARTKQWTVQYPHLQSGGPQSTGGLINSIYTETGWYHYLQPGKFFQQTRVTTMNSQSKRSHRTSPYKVENAPKKKYMTHEQLNILEPYYAKNNRPTQHDIKLLAEEINVPAVKVYNWFNNRRAKEARLQRNPSQCLWNMNVDGTADTTDSDHDDDEHESSDVQGTLDQKGLDKETDYQEAHAYVATMAEMSPEELDTQFIEQEAARACVLAMAKMTPQEVDAAFILSNLQRRIIVHPPKK</sequence>
<dbReference type="PROSITE" id="PS50071">
    <property type="entry name" value="HOMEOBOX_2"/>
    <property type="match status" value="1"/>
</dbReference>
<evidence type="ECO:0000259" key="8">
    <source>
        <dbReference type="PROSITE" id="PS50071"/>
    </source>
</evidence>
<proteinExistence type="predicted"/>
<dbReference type="GO" id="GO:0005634">
    <property type="term" value="C:nucleus"/>
    <property type="evidence" value="ECO:0007669"/>
    <property type="project" value="UniProtKB-SubCell"/>
</dbReference>
<evidence type="ECO:0000313" key="9">
    <source>
        <dbReference type="EMBL" id="KAG1810263.1"/>
    </source>
</evidence>
<dbReference type="InterPro" id="IPR017970">
    <property type="entry name" value="Homeobox_CS"/>
</dbReference>
<dbReference type="EMBL" id="JABBWE010000001">
    <property type="protein sequence ID" value="KAG1810263.1"/>
    <property type="molecule type" value="Genomic_DNA"/>
</dbReference>
<accession>A0A9P7E438</accession>
<evidence type="ECO:0000256" key="2">
    <source>
        <dbReference type="ARBA" id="ARBA00023125"/>
    </source>
</evidence>
<dbReference type="OrthoDB" id="6159439at2759"/>
<keyword evidence="10" id="KW-1185">Reference proteome</keyword>
<dbReference type="Pfam" id="PF00046">
    <property type="entry name" value="Homeodomain"/>
    <property type="match status" value="1"/>
</dbReference>